<dbReference type="Pfam" id="PF00005">
    <property type="entry name" value="ABC_tran"/>
    <property type="match status" value="2"/>
</dbReference>
<dbReference type="SMART" id="SM00382">
    <property type="entry name" value="AAA"/>
    <property type="match status" value="2"/>
</dbReference>
<comment type="similarity">
    <text evidence="2">Belongs to the ABC transporter superfamily.</text>
</comment>
<dbReference type="NCBIfam" id="NF008453">
    <property type="entry name" value="PRK11308.1"/>
    <property type="match status" value="2"/>
</dbReference>
<dbReference type="AlphaFoldDB" id="A0A917V278"/>
<dbReference type="Gene3D" id="3.40.50.300">
    <property type="entry name" value="P-loop containing nucleotide triphosphate hydrolases"/>
    <property type="match status" value="2"/>
</dbReference>
<keyword evidence="4" id="KW-1003">Cell membrane</keyword>
<dbReference type="GO" id="GO:0015833">
    <property type="term" value="P:peptide transport"/>
    <property type="evidence" value="ECO:0007669"/>
    <property type="project" value="InterPro"/>
</dbReference>
<dbReference type="InterPro" id="IPR003439">
    <property type="entry name" value="ABC_transporter-like_ATP-bd"/>
</dbReference>
<comment type="subcellular location">
    <subcellularLocation>
        <location evidence="1">Cell inner membrane</location>
        <topology evidence="1">Peripheral membrane protein</topology>
    </subcellularLocation>
</comment>
<evidence type="ECO:0000313" key="11">
    <source>
        <dbReference type="Proteomes" id="UP000600449"/>
    </source>
</evidence>
<evidence type="ECO:0000256" key="2">
    <source>
        <dbReference type="ARBA" id="ARBA00005417"/>
    </source>
</evidence>
<organism evidence="10 11">
    <name type="scientific">Salinarimonas ramus</name>
    <dbReference type="NCBI Taxonomy" id="690164"/>
    <lineage>
        <taxon>Bacteria</taxon>
        <taxon>Pseudomonadati</taxon>
        <taxon>Pseudomonadota</taxon>
        <taxon>Alphaproteobacteria</taxon>
        <taxon>Hyphomicrobiales</taxon>
        <taxon>Salinarimonadaceae</taxon>
        <taxon>Salinarimonas</taxon>
    </lineage>
</organism>
<gene>
    <name evidence="10" type="ORF">GCM10011322_03750</name>
</gene>
<name>A0A917V278_9HYPH</name>
<reference evidence="10 11" key="1">
    <citation type="journal article" date="2014" name="Int. J. Syst. Evol. Microbiol.">
        <title>Complete genome sequence of Corynebacterium casei LMG S-19264T (=DSM 44701T), isolated from a smear-ripened cheese.</title>
        <authorList>
            <consortium name="US DOE Joint Genome Institute (JGI-PGF)"/>
            <person name="Walter F."/>
            <person name="Albersmeier A."/>
            <person name="Kalinowski J."/>
            <person name="Ruckert C."/>
        </authorList>
    </citation>
    <scope>NUCLEOTIDE SEQUENCE [LARGE SCALE GENOMIC DNA]</scope>
    <source>
        <strain evidence="10 11">CGMCC 1.9161</strain>
    </source>
</reference>
<sequence>MLAVQGLTVAFPGRQGTFNAVEDVDLAVAAGEIHGLVGESGAGKSTIAAAITGLLPAPGIIAGGAIRLGETDLLALPFAARHATRGKRVSMIFQDPQTSLDPLMTIEAQLVETILAHEPALGRAAAWARAAALLGETGIRDPERRMQAYPHQFSGGMRQRVVIALALCTNPELVIADEPTTALDVAVQSQVLALIRRLVDERGIGMVLITHDIGVIAQVTDRVTVLRHGRVVEAGATADVLGNPQAAYTKSLLASIPRLDRRLPRFPLIADEERAPSASAGADAGALAEAWLKARPAGAGTHAAEALAVENLTVAFDGPRRAFFRKEPPIRAVDDVSLALPRGAVLGLVGESGSGKSTLAKAIMGLVQPSAGTMRHDGAALPPGRTRPRKHPSRRAIQMVFQDPFSSLNGRRRIGAILAEPLVLYGLEPDAGARARLVSSMLALVGLPTDAAERYPHQFSGGQRQRIAIGRALLARPDVLVCDEPTSALDVSIQAQVLNLLKDLQERFALSILFISHDLAVVRQMADRIAVMKDGRLVETGESEAFFAGPREPYSRNLLALTPVLSVKRPRAQAS</sequence>
<dbReference type="InterPro" id="IPR027417">
    <property type="entry name" value="P-loop_NTPase"/>
</dbReference>
<dbReference type="PANTHER" id="PTHR43297">
    <property type="entry name" value="OLIGOPEPTIDE TRANSPORT ATP-BINDING PROTEIN APPD"/>
    <property type="match status" value="1"/>
</dbReference>
<dbReference type="InterPro" id="IPR003593">
    <property type="entry name" value="AAA+_ATPase"/>
</dbReference>
<keyword evidence="6 10" id="KW-0067">ATP-binding</keyword>
<evidence type="ECO:0000256" key="3">
    <source>
        <dbReference type="ARBA" id="ARBA00022448"/>
    </source>
</evidence>
<evidence type="ECO:0000256" key="6">
    <source>
        <dbReference type="ARBA" id="ARBA00022840"/>
    </source>
</evidence>
<feature type="domain" description="ABC transporter" evidence="9">
    <location>
        <begin position="2"/>
        <end position="253"/>
    </location>
</feature>
<dbReference type="GO" id="GO:0016887">
    <property type="term" value="F:ATP hydrolysis activity"/>
    <property type="evidence" value="ECO:0007669"/>
    <property type="project" value="InterPro"/>
</dbReference>
<dbReference type="Proteomes" id="UP000600449">
    <property type="component" value="Unassembled WGS sequence"/>
</dbReference>
<proteinExistence type="inferred from homology"/>
<evidence type="ECO:0000256" key="8">
    <source>
        <dbReference type="SAM" id="MobiDB-lite"/>
    </source>
</evidence>
<dbReference type="InterPro" id="IPR050388">
    <property type="entry name" value="ABC_Ni/Peptide_Import"/>
</dbReference>
<evidence type="ECO:0000259" key="9">
    <source>
        <dbReference type="PROSITE" id="PS50893"/>
    </source>
</evidence>
<evidence type="ECO:0000256" key="7">
    <source>
        <dbReference type="ARBA" id="ARBA00023136"/>
    </source>
</evidence>
<dbReference type="EMBL" id="BMMF01000001">
    <property type="protein sequence ID" value="GGK20347.1"/>
    <property type="molecule type" value="Genomic_DNA"/>
</dbReference>
<dbReference type="RefSeq" id="WP_188908906.1">
    <property type="nucleotide sequence ID" value="NZ_BMMF01000001.1"/>
</dbReference>
<dbReference type="CDD" id="cd03257">
    <property type="entry name" value="ABC_NikE_OppD_transporters"/>
    <property type="match status" value="2"/>
</dbReference>
<dbReference type="PROSITE" id="PS00211">
    <property type="entry name" value="ABC_TRANSPORTER_1"/>
    <property type="match status" value="2"/>
</dbReference>
<feature type="domain" description="ABC transporter" evidence="9">
    <location>
        <begin position="307"/>
        <end position="559"/>
    </location>
</feature>
<dbReference type="SUPFAM" id="SSF52540">
    <property type="entry name" value="P-loop containing nucleoside triphosphate hydrolases"/>
    <property type="match status" value="2"/>
</dbReference>
<keyword evidence="11" id="KW-1185">Reference proteome</keyword>
<accession>A0A917V278</accession>
<feature type="region of interest" description="Disordered" evidence="8">
    <location>
        <begin position="373"/>
        <end position="393"/>
    </location>
</feature>
<evidence type="ECO:0000256" key="5">
    <source>
        <dbReference type="ARBA" id="ARBA00022741"/>
    </source>
</evidence>
<keyword evidence="5" id="KW-0547">Nucleotide-binding</keyword>
<dbReference type="GO" id="GO:0005886">
    <property type="term" value="C:plasma membrane"/>
    <property type="evidence" value="ECO:0007669"/>
    <property type="project" value="UniProtKB-SubCell"/>
</dbReference>
<dbReference type="PANTHER" id="PTHR43297:SF7">
    <property type="entry name" value="D,D-DIPEPTIDE TRANSPORT ATP-BINDING PROTEIN DDPD-RELATED"/>
    <property type="match status" value="1"/>
</dbReference>
<evidence type="ECO:0000256" key="4">
    <source>
        <dbReference type="ARBA" id="ARBA00022475"/>
    </source>
</evidence>
<evidence type="ECO:0000256" key="1">
    <source>
        <dbReference type="ARBA" id="ARBA00004417"/>
    </source>
</evidence>
<dbReference type="InterPro" id="IPR013563">
    <property type="entry name" value="Oligopep_ABC_C"/>
</dbReference>
<dbReference type="Pfam" id="PF08352">
    <property type="entry name" value="oligo_HPY"/>
    <property type="match status" value="1"/>
</dbReference>
<evidence type="ECO:0000313" key="10">
    <source>
        <dbReference type="EMBL" id="GGK20347.1"/>
    </source>
</evidence>
<dbReference type="GO" id="GO:0005524">
    <property type="term" value="F:ATP binding"/>
    <property type="evidence" value="ECO:0007669"/>
    <property type="project" value="UniProtKB-KW"/>
</dbReference>
<keyword evidence="3" id="KW-0813">Transport</keyword>
<dbReference type="GO" id="GO:0055085">
    <property type="term" value="P:transmembrane transport"/>
    <property type="evidence" value="ECO:0007669"/>
    <property type="project" value="UniProtKB-ARBA"/>
</dbReference>
<keyword evidence="7" id="KW-0472">Membrane</keyword>
<comment type="caution">
    <text evidence="10">The sequence shown here is derived from an EMBL/GenBank/DDBJ whole genome shotgun (WGS) entry which is preliminary data.</text>
</comment>
<dbReference type="InterPro" id="IPR017871">
    <property type="entry name" value="ABC_transporter-like_CS"/>
</dbReference>
<protein>
    <submittedName>
        <fullName evidence="10">ABC transporter ATP-binding protein</fullName>
    </submittedName>
</protein>
<dbReference type="PROSITE" id="PS50893">
    <property type="entry name" value="ABC_TRANSPORTER_2"/>
    <property type="match status" value="2"/>
</dbReference>
<dbReference type="FunFam" id="3.40.50.300:FF:000016">
    <property type="entry name" value="Oligopeptide ABC transporter ATP-binding component"/>
    <property type="match status" value="1"/>
</dbReference>